<evidence type="ECO:0000256" key="1">
    <source>
        <dbReference type="SAM" id="MobiDB-lite"/>
    </source>
</evidence>
<feature type="domain" description="Protein ENHANCED DISEASE RESISTANCE 2 C-terminal" evidence="2">
    <location>
        <begin position="439"/>
        <end position="498"/>
    </location>
</feature>
<dbReference type="AlphaFoldDB" id="A0AAW1T5N8"/>
<dbReference type="InterPro" id="IPR023393">
    <property type="entry name" value="START-like_dom_sf"/>
</dbReference>
<name>A0AAW1T5N8_9CHLO</name>
<accession>A0AAW1T5N8</accession>
<organism evidence="3 4">
    <name type="scientific">Apatococcus fuscideae</name>
    <dbReference type="NCBI Taxonomy" id="2026836"/>
    <lineage>
        <taxon>Eukaryota</taxon>
        <taxon>Viridiplantae</taxon>
        <taxon>Chlorophyta</taxon>
        <taxon>core chlorophytes</taxon>
        <taxon>Trebouxiophyceae</taxon>
        <taxon>Chlorellales</taxon>
        <taxon>Chlorellaceae</taxon>
        <taxon>Apatococcus</taxon>
    </lineage>
</organism>
<gene>
    <name evidence="3" type="ORF">WJX84_006498</name>
</gene>
<evidence type="ECO:0000313" key="4">
    <source>
        <dbReference type="Proteomes" id="UP001485043"/>
    </source>
</evidence>
<sequence length="514" mass="56316">MASPASSIADAAPELQAWLFRESTLVGGVINLRYGSLYPHIFVTAKEPGTEPTKIWPLHTDCAVSPVNYASYTIRQRHTSTIWALATGKYETKKLWGFVVSWPKSHHFGKEALRLCDFAAMWSAASCGISTNISNGVAVYQEQAGSGAFMVPLIVRADPQTTFQALISMQSLWADPSAPKIRSADSKRSQQPITGLLQPPGMLSRLMAAPRKFQLEQHYRREDDGSYIILFNSTHGHAQPSPPPARAWSWYNPVEAKVESAGFTIAPLRPGFSAIGEASHESLVTAVFKVDLGGWLSQDTWTGRCLGPFLRQSFTDTLASCAIWLRDRIEQESVNLEARAGGDEAGLVAPQNSSSKESFPVQETPKSPALLDSKYYSCPGAAGFKIRGPDYLKDKKKLMAEEPAFSLHGAFLVEVSPPETPTSGDAEELGPDTPFDLVLSRFLAGAGDEADQNRHRMFKLIPSVVQGSWVIKQAVGNTPVLLGRKLATKYFKGPGYFEQSHWNGQTSRDELTTH</sequence>
<dbReference type="PANTHER" id="PTHR12136:SF41">
    <property type="entry name" value="PLECKSTRIN HOMOLOGY (PH) AND LIPID-BINDING START DOMAINS-CONTAINING PROTEIN"/>
    <property type="match status" value="1"/>
</dbReference>
<keyword evidence="4" id="KW-1185">Reference proteome</keyword>
<dbReference type="Proteomes" id="UP001485043">
    <property type="component" value="Unassembled WGS sequence"/>
</dbReference>
<dbReference type="PANTHER" id="PTHR12136">
    <property type="entry name" value="ENHANCED DISEASE RESISTANCE-RELATED"/>
    <property type="match status" value="1"/>
</dbReference>
<protein>
    <recommendedName>
        <fullName evidence="2">Protein ENHANCED DISEASE RESISTANCE 2 C-terminal domain-containing protein</fullName>
    </recommendedName>
</protein>
<proteinExistence type="predicted"/>
<dbReference type="Pfam" id="PF07059">
    <property type="entry name" value="EDR2_C"/>
    <property type="match status" value="1"/>
</dbReference>
<dbReference type="Gene3D" id="3.30.530.20">
    <property type="match status" value="1"/>
</dbReference>
<evidence type="ECO:0000313" key="3">
    <source>
        <dbReference type="EMBL" id="KAK9863896.1"/>
    </source>
</evidence>
<dbReference type="InterPro" id="IPR009769">
    <property type="entry name" value="EDR2_C"/>
</dbReference>
<dbReference type="SUPFAM" id="SSF55961">
    <property type="entry name" value="Bet v1-like"/>
    <property type="match status" value="1"/>
</dbReference>
<feature type="region of interest" description="Disordered" evidence="1">
    <location>
        <begin position="345"/>
        <end position="366"/>
    </location>
</feature>
<comment type="caution">
    <text evidence="3">The sequence shown here is derived from an EMBL/GenBank/DDBJ whole genome shotgun (WGS) entry which is preliminary data.</text>
</comment>
<dbReference type="InterPro" id="IPR045096">
    <property type="entry name" value="EDR2-like"/>
</dbReference>
<evidence type="ECO:0000259" key="2">
    <source>
        <dbReference type="Pfam" id="PF07059"/>
    </source>
</evidence>
<reference evidence="3 4" key="1">
    <citation type="journal article" date="2024" name="Nat. Commun.">
        <title>Phylogenomics reveals the evolutionary origins of lichenization in chlorophyte algae.</title>
        <authorList>
            <person name="Puginier C."/>
            <person name="Libourel C."/>
            <person name="Otte J."/>
            <person name="Skaloud P."/>
            <person name="Haon M."/>
            <person name="Grisel S."/>
            <person name="Petersen M."/>
            <person name="Berrin J.G."/>
            <person name="Delaux P.M."/>
            <person name="Dal Grande F."/>
            <person name="Keller J."/>
        </authorList>
    </citation>
    <scope>NUCLEOTIDE SEQUENCE [LARGE SCALE GENOMIC DNA]</scope>
    <source>
        <strain evidence="3 4">SAG 2523</strain>
    </source>
</reference>
<dbReference type="EMBL" id="JALJOV010000417">
    <property type="protein sequence ID" value="KAK9863896.1"/>
    <property type="molecule type" value="Genomic_DNA"/>
</dbReference>